<sequence>MITLQTAVTFAAAIAAGLLLSIPGGKAMHSATSYTLFVVAVVHVVIAVLAWRPGGGPGGPAVSALLFLIGVSGQVALGLAHLKAFHVPMGVLLFGFTVLQCAWVWTARPVAAPVRAG</sequence>
<feature type="transmembrane region" description="Helical" evidence="1">
    <location>
        <begin position="58"/>
        <end position="79"/>
    </location>
</feature>
<feature type="transmembrane region" description="Helical" evidence="1">
    <location>
        <begin position="85"/>
        <end position="105"/>
    </location>
</feature>
<keyword evidence="3" id="KW-1185">Reference proteome</keyword>
<evidence type="ECO:0000313" key="3">
    <source>
        <dbReference type="Proteomes" id="UP000598426"/>
    </source>
</evidence>
<protein>
    <submittedName>
        <fullName evidence="2">Uncharacterized protein</fullName>
    </submittedName>
</protein>
<feature type="transmembrane region" description="Helical" evidence="1">
    <location>
        <begin position="31"/>
        <end position="51"/>
    </location>
</feature>
<dbReference type="EMBL" id="JACXZS010000011">
    <property type="protein sequence ID" value="MBD3943262.1"/>
    <property type="molecule type" value="Genomic_DNA"/>
</dbReference>
<dbReference type="Proteomes" id="UP000598426">
    <property type="component" value="Unassembled WGS sequence"/>
</dbReference>
<accession>A0ABR8NS42</accession>
<keyword evidence="1" id="KW-1133">Transmembrane helix</keyword>
<evidence type="ECO:0000313" key="2">
    <source>
        <dbReference type="EMBL" id="MBD3943262.1"/>
    </source>
</evidence>
<comment type="caution">
    <text evidence="2">The sequence shown here is derived from an EMBL/GenBank/DDBJ whole genome shotgun (WGS) entry which is preliminary data.</text>
</comment>
<proteinExistence type="predicted"/>
<reference evidence="2 3" key="1">
    <citation type="submission" date="2020-09" db="EMBL/GenBank/DDBJ databases">
        <title>Isolation and identification of active actinomycetes.</title>
        <authorList>
            <person name="Li X."/>
        </authorList>
    </citation>
    <scope>NUCLEOTIDE SEQUENCE [LARGE SCALE GENOMIC DNA]</scope>
    <source>
        <strain evidence="2 3">NEAU-LLC</strain>
    </source>
</reference>
<name>A0ABR8NS42_9MICO</name>
<keyword evidence="1" id="KW-0472">Membrane</keyword>
<organism evidence="2 3">
    <name type="scientific">Microbacterium helvum</name>
    <dbReference type="NCBI Taxonomy" id="2773713"/>
    <lineage>
        <taxon>Bacteria</taxon>
        <taxon>Bacillati</taxon>
        <taxon>Actinomycetota</taxon>
        <taxon>Actinomycetes</taxon>
        <taxon>Micrococcales</taxon>
        <taxon>Microbacteriaceae</taxon>
        <taxon>Microbacterium</taxon>
    </lineage>
</organism>
<keyword evidence="1" id="KW-0812">Transmembrane</keyword>
<gene>
    <name evidence="2" type="ORF">IF188_16335</name>
</gene>
<evidence type="ECO:0000256" key="1">
    <source>
        <dbReference type="SAM" id="Phobius"/>
    </source>
</evidence>